<dbReference type="EMBL" id="NBNE01003375">
    <property type="protein sequence ID" value="OWZ07848.1"/>
    <property type="molecule type" value="Genomic_DNA"/>
</dbReference>
<dbReference type="InterPro" id="IPR043502">
    <property type="entry name" value="DNA/RNA_pol_sf"/>
</dbReference>
<protein>
    <submittedName>
        <fullName evidence="1">Uncharacterized protein</fullName>
    </submittedName>
</protein>
<dbReference type="PANTHER" id="PTHR33064:SF37">
    <property type="entry name" value="RIBONUCLEASE H"/>
    <property type="match status" value="1"/>
</dbReference>
<comment type="caution">
    <text evidence="1">The sequence shown here is derived from an EMBL/GenBank/DDBJ whole genome shotgun (WGS) entry which is preliminary data.</text>
</comment>
<dbReference type="PANTHER" id="PTHR33064">
    <property type="entry name" value="POL PROTEIN"/>
    <property type="match status" value="1"/>
</dbReference>
<keyword evidence="2" id="KW-1185">Reference proteome</keyword>
<dbReference type="InterPro" id="IPR043128">
    <property type="entry name" value="Rev_trsase/Diguanyl_cyclase"/>
</dbReference>
<gene>
    <name evidence="1" type="ORF">PHMEG_00019702</name>
</gene>
<sequence>MGHDPARISALTVLPLPTPAEELQCFVCASNWLRDAIIDFYRVFTPLLTKLDIEKKGVGHRSHNALNVGIPWTEMEQKAFEAAIESLKQSALMTFPSEEDELCVFTDASMSGYSMVVTMVRA</sequence>
<accession>A0A225VSG8</accession>
<dbReference type="OrthoDB" id="95426at2759"/>
<evidence type="ECO:0000313" key="1">
    <source>
        <dbReference type="EMBL" id="OWZ07848.1"/>
    </source>
</evidence>
<dbReference type="Gene3D" id="3.30.70.270">
    <property type="match status" value="1"/>
</dbReference>
<evidence type="ECO:0000313" key="2">
    <source>
        <dbReference type="Proteomes" id="UP000198211"/>
    </source>
</evidence>
<dbReference type="Proteomes" id="UP000198211">
    <property type="component" value="Unassembled WGS sequence"/>
</dbReference>
<dbReference type="InterPro" id="IPR051320">
    <property type="entry name" value="Viral_Replic_Matur_Polypro"/>
</dbReference>
<name>A0A225VSG8_9STRA</name>
<organism evidence="1 2">
    <name type="scientific">Phytophthora megakarya</name>
    <dbReference type="NCBI Taxonomy" id="4795"/>
    <lineage>
        <taxon>Eukaryota</taxon>
        <taxon>Sar</taxon>
        <taxon>Stramenopiles</taxon>
        <taxon>Oomycota</taxon>
        <taxon>Peronosporomycetes</taxon>
        <taxon>Peronosporales</taxon>
        <taxon>Peronosporaceae</taxon>
        <taxon>Phytophthora</taxon>
    </lineage>
</organism>
<proteinExistence type="predicted"/>
<dbReference type="AlphaFoldDB" id="A0A225VSG8"/>
<dbReference type="SUPFAM" id="SSF56672">
    <property type="entry name" value="DNA/RNA polymerases"/>
    <property type="match status" value="1"/>
</dbReference>
<reference evidence="2" key="1">
    <citation type="submission" date="2017-03" db="EMBL/GenBank/DDBJ databases">
        <title>Phytopthora megakarya and P. palmivora, two closely related causual agents of cacao black pod achieved similar genome size and gene model numbers by different mechanisms.</title>
        <authorList>
            <person name="Ali S."/>
            <person name="Shao J."/>
            <person name="Larry D.J."/>
            <person name="Kronmiller B."/>
            <person name="Shen D."/>
            <person name="Strem M.D."/>
            <person name="Melnick R.L."/>
            <person name="Guiltinan M.J."/>
            <person name="Tyler B.M."/>
            <person name="Meinhardt L.W."/>
            <person name="Bailey B.A."/>
        </authorList>
    </citation>
    <scope>NUCLEOTIDE SEQUENCE [LARGE SCALE GENOMIC DNA]</scope>
    <source>
        <strain evidence="2">zdho120</strain>
    </source>
</reference>